<organism evidence="1 2">
    <name type="scientific">Arthrobacter gyeryongensis</name>
    <dbReference type="NCBI Taxonomy" id="1650592"/>
    <lineage>
        <taxon>Bacteria</taxon>
        <taxon>Bacillati</taxon>
        <taxon>Actinomycetota</taxon>
        <taxon>Actinomycetes</taxon>
        <taxon>Micrococcales</taxon>
        <taxon>Micrococcaceae</taxon>
        <taxon>Arthrobacter</taxon>
    </lineage>
</organism>
<evidence type="ECO:0000313" key="1">
    <source>
        <dbReference type="EMBL" id="GAA5202133.1"/>
    </source>
</evidence>
<dbReference type="EMBL" id="BAABKK010000038">
    <property type="protein sequence ID" value="GAA5202133.1"/>
    <property type="molecule type" value="Genomic_DNA"/>
</dbReference>
<dbReference type="Proteomes" id="UP001500200">
    <property type="component" value="Unassembled WGS sequence"/>
</dbReference>
<accession>A0ABP9SST6</accession>
<evidence type="ECO:0000313" key="2">
    <source>
        <dbReference type="Proteomes" id="UP001500200"/>
    </source>
</evidence>
<gene>
    <name evidence="1" type="ORF">GCM10023346_48250</name>
</gene>
<keyword evidence="2" id="KW-1185">Reference proteome</keyword>
<name>A0ABP9SST6_9MICC</name>
<reference evidence="2" key="1">
    <citation type="journal article" date="2019" name="Int. J. Syst. Evol. Microbiol.">
        <title>The Global Catalogue of Microorganisms (GCM) 10K type strain sequencing project: providing services to taxonomists for standard genome sequencing and annotation.</title>
        <authorList>
            <consortium name="The Broad Institute Genomics Platform"/>
            <consortium name="The Broad Institute Genome Sequencing Center for Infectious Disease"/>
            <person name="Wu L."/>
            <person name="Ma J."/>
        </authorList>
    </citation>
    <scope>NUCLEOTIDE SEQUENCE [LARGE SCALE GENOMIC DNA]</scope>
    <source>
        <strain evidence="2">JCM 18514</strain>
    </source>
</reference>
<protein>
    <submittedName>
        <fullName evidence="1">Uncharacterized protein</fullName>
    </submittedName>
</protein>
<sequence>MFEQWRTATHLRRTVDWQDHVGDIVEIRSNDRVIRRGIVEEEMPDGSGLWLAADATDRREYFHKDLGYVLWG</sequence>
<comment type="caution">
    <text evidence="1">The sequence shown here is derived from an EMBL/GenBank/DDBJ whole genome shotgun (WGS) entry which is preliminary data.</text>
</comment>
<proteinExistence type="predicted"/>
<dbReference type="RefSeq" id="WP_345453713.1">
    <property type="nucleotide sequence ID" value="NZ_BAABKK010000038.1"/>
</dbReference>